<keyword evidence="7" id="KW-1185">Reference proteome</keyword>
<sequence length="369" mass="42903">MEFYFNLIVLTATIIFGSISFIVNRTLTTTTKTQKILHVFLLFFVLHIVTILCLRLAVPDDRFLSLGLPLNTAYAPTFYCCLVLLSEEVKKTGHVQRYPFFILHFIPTIILLAFYAFFLSKEVDMNDQEAYGYLIVLYSVEVLQYVGYAFTGYFKINKLMLNNSVRLLILRVMWIMIFMALVSLGVVFYNNVLYYDLSVTYLALLCFSVVIFNYYMVRLKYVKVVPVSEAELSDESTGDDQALLKYEKSKLAEDVLLAYKVKVEQVLEDKKSYLKLSFTLDDLERESKIAKHHLSQFFSTMYGMNFNAYVNKLRVEYAKELLEKRNFDISVSELGDECGFNSRTSFFRAFKKYEGVSPSEYITNVLENR</sequence>
<evidence type="ECO:0000256" key="1">
    <source>
        <dbReference type="ARBA" id="ARBA00023015"/>
    </source>
</evidence>
<dbReference type="EMBL" id="UGQL01000001">
    <property type="protein sequence ID" value="STZ26542.1"/>
    <property type="molecule type" value="Genomic_DNA"/>
</dbReference>
<feature type="transmembrane region" description="Helical" evidence="4">
    <location>
        <begin position="168"/>
        <end position="189"/>
    </location>
</feature>
<keyword evidence="1" id="KW-0805">Transcription regulation</keyword>
<dbReference type="Pfam" id="PF12833">
    <property type="entry name" value="HTH_18"/>
    <property type="match status" value="1"/>
</dbReference>
<dbReference type="GO" id="GO:0043565">
    <property type="term" value="F:sequence-specific DNA binding"/>
    <property type="evidence" value="ECO:0007669"/>
    <property type="project" value="InterPro"/>
</dbReference>
<evidence type="ECO:0000256" key="3">
    <source>
        <dbReference type="ARBA" id="ARBA00023163"/>
    </source>
</evidence>
<feature type="transmembrane region" description="Helical" evidence="4">
    <location>
        <begin position="130"/>
        <end position="156"/>
    </location>
</feature>
<keyword evidence="4" id="KW-0472">Membrane</keyword>
<name>A0A378RHR3_MYROD</name>
<dbReference type="Gene3D" id="1.10.10.60">
    <property type="entry name" value="Homeodomain-like"/>
    <property type="match status" value="2"/>
</dbReference>
<dbReference type="InterPro" id="IPR018060">
    <property type="entry name" value="HTH_AraC"/>
</dbReference>
<dbReference type="AlphaFoldDB" id="A0A378RHR3"/>
<keyword evidence="4" id="KW-0812">Transmembrane</keyword>
<accession>A0A378RHR3</accession>
<organism evidence="6 7">
    <name type="scientific">Myroides odoratus</name>
    <name type="common">Flavobacterium odoratum</name>
    <dbReference type="NCBI Taxonomy" id="256"/>
    <lineage>
        <taxon>Bacteria</taxon>
        <taxon>Pseudomonadati</taxon>
        <taxon>Bacteroidota</taxon>
        <taxon>Flavobacteriia</taxon>
        <taxon>Flavobacteriales</taxon>
        <taxon>Flavobacteriaceae</taxon>
        <taxon>Myroides</taxon>
    </lineage>
</organism>
<feature type="transmembrane region" description="Helical" evidence="4">
    <location>
        <begin position="63"/>
        <end position="86"/>
    </location>
</feature>
<feature type="transmembrane region" description="Helical" evidence="4">
    <location>
        <begin position="6"/>
        <end position="24"/>
    </location>
</feature>
<keyword evidence="3" id="KW-0804">Transcription</keyword>
<dbReference type="Proteomes" id="UP000255024">
    <property type="component" value="Unassembled WGS sequence"/>
</dbReference>
<dbReference type="RefSeq" id="WP_115089671.1">
    <property type="nucleotide sequence ID" value="NZ_CP068107.1"/>
</dbReference>
<feature type="transmembrane region" description="Helical" evidence="4">
    <location>
        <begin position="36"/>
        <end position="57"/>
    </location>
</feature>
<evidence type="ECO:0000256" key="2">
    <source>
        <dbReference type="ARBA" id="ARBA00023125"/>
    </source>
</evidence>
<proteinExistence type="predicted"/>
<evidence type="ECO:0000259" key="5">
    <source>
        <dbReference type="PROSITE" id="PS01124"/>
    </source>
</evidence>
<reference evidence="6 7" key="1">
    <citation type="submission" date="2018-06" db="EMBL/GenBank/DDBJ databases">
        <authorList>
            <consortium name="Pathogen Informatics"/>
            <person name="Doyle S."/>
        </authorList>
    </citation>
    <scope>NUCLEOTIDE SEQUENCE [LARGE SCALE GENOMIC DNA]</scope>
    <source>
        <strain evidence="6 7">NCTC11179</strain>
    </source>
</reference>
<gene>
    <name evidence="6" type="primary">ypdC_1</name>
    <name evidence="6" type="ORF">NCTC11179_00058</name>
</gene>
<dbReference type="PROSITE" id="PS00041">
    <property type="entry name" value="HTH_ARAC_FAMILY_1"/>
    <property type="match status" value="1"/>
</dbReference>
<dbReference type="InterPro" id="IPR020449">
    <property type="entry name" value="Tscrpt_reg_AraC-type_HTH"/>
</dbReference>
<dbReference type="GO" id="GO:0003700">
    <property type="term" value="F:DNA-binding transcription factor activity"/>
    <property type="evidence" value="ECO:0007669"/>
    <property type="project" value="InterPro"/>
</dbReference>
<dbReference type="PRINTS" id="PR00032">
    <property type="entry name" value="HTHARAC"/>
</dbReference>
<dbReference type="InterPro" id="IPR009057">
    <property type="entry name" value="Homeodomain-like_sf"/>
</dbReference>
<feature type="transmembrane region" description="Helical" evidence="4">
    <location>
        <begin position="195"/>
        <end position="215"/>
    </location>
</feature>
<dbReference type="SMART" id="SM00342">
    <property type="entry name" value="HTH_ARAC"/>
    <property type="match status" value="1"/>
</dbReference>
<dbReference type="PANTHER" id="PTHR43280:SF29">
    <property type="entry name" value="ARAC-FAMILY TRANSCRIPTIONAL REGULATOR"/>
    <property type="match status" value="1"/>
</dbReference>
<keyword evidence="2" id="KW-0238">DNA-binding</keyword>
<evidence type="ECO:0000256" key="4">
    <source>
        <dbReference type="SAM" id="Phobius"/>
    </source>
</evidence>
<protein>
    <submittedName>
        <fullName evidence="6">Uncharacterized HTH-type transcriptional regulator ypdC</fullName>
    </submittedName>
</protein>
<dbReference type="InterPro" id="IPR018062">
    <property type="entry name" value="HTH_AraC-typ_CS"/>
</dbReference>
<evidence type="ECO:0000313" key="6">
    <source>
        <dbReference type="EMBL" id="STZ26542.1"/>
    </source>
</evidence>
<dbReference type="SUPFAM" id="SSF46689">
    <property type="entry name" value="Homeodomain-like"/>
    <property type="match status" value="1"/>
</dbReference>
<dbReference type="PROSITE" id="PS01124">
    <property type="entry name" value="HTH_ARAC_FAMILY_2"/>
    <property type="match status" value="1"/>
</dbReference>
<feature type="transmembrane region" description="Helical" evidence="4">
    <location>
        <begin position="98"/>
        <end position="118"/>
    </location>
</feature>
<keyword evidence="4" id="KW-1133">Transmembrane helix</keyword>
<feature type="domain" description="HTH araC/xylS-type" evidence="5">
    <location>
        <begin position="264"/>
        <end position="364"/>
    </location>
</feature>
<dbReference type="PANTHER" id="PTHR43280">
    <property type="entry name" value="ARAC-FAMILY TRANSCRIPTIONAL REGULATOR"/>
    <property type="match status" value="1"/>
</dbReference>
<evidence type="ECO:0000313" key="7">
    <source>
        <dbReference type="Proteomes" id="UP000255024"/>
    </source>
</evidence>